<gene>
    <name evidence="1" type="ORF">EXIGLDRAFT_759052</name>
</gene>
<dbReference type="EMBL" id="KV425884">
    <property type="protein sequence ID" value="KZW03168.1"/>
    <property type="molecule type" value="Genomic_DNA"/>
</dbReference>
<proteinExistence type="predicted"/>
<organism evidence="1 2">
    <name type="scientific">Exidia glandulosa HHB12029</name>
    <dbReference type="NCBI Taxonomy" id="1314781"/>
    <lineage>
        <taxon>Eukaryota</taxon>
        <taxon>Fungi</taxon>
        <taxon>Dikarya</taxon>
        <taxon>Basidiomycota</taxon>
        <taxon>Agaricomycotina</taxon>
        <taxon>Agaricomycetes</taxon>
        <taxon>Auriculariales</taxon>
        <taxon>Exidiaceae</taxon>
        <taxon>Exidia</taxon>
    </lineage>
</organism>
<evidence type="ECO:0000313" key="1">
    <source>
        <dbReference type="EMBL" id="KZW03168.1"/>
    </source>
</evidence>
<accession>A0A165Q6R4</accession>
<name>A0A165Q6R4_EXIGL</name>
<keyword evidence="2" id="KW-1185">Reference proteome</keyword>
<dbReference type="AlphaFoldDB" id="A0A165Q6R4"/>
<dbReference type="InParanoid" id="A0A165Q6R4"/>
<sequence>MLDSIQSLALCQSIRRMTTPAYFAHDGPGPFNHYGTQLYLFYPVESLVGLRALTLFAMRPVASNAQLKSPGSSFSHVTRDLEELALHSFDLSAIISFAGDHGLPRLRTLALCMCSLSVDSVRSILRSTDVALKQLIIVYDVEFAATQSLGRRKLLRLFWPRTATIRAYGDARLPPSLGVPMGLLSSPPRIRQIEITLL</sequence>
<reference evidence="1 2" key="1">
    <citation type="journal article" date="2016" name="Mol. Biol. Evol.">
        <title>Comparative Genomics of Early-Diverging Mushroom-Forming Fungi Provides Insights into the Origins of Lignocellulose Decay Capabilities.</title>
        <authorList>
            <person name="Nagy L.G."/>
            <person name="Riley R."/>
            <person name="Tritt A."/>
            <person name="Adam C."/>
            <person name="Daum C."/>
            <person name="Floudas D."/>
            <person name="Sun H."/>
            <person name="Yadav J.S."/>
            <person name="Pangilinan J."/>
            <person name="Larsson K.H."/>
            <person name="Matsuura K."/>
            <person name="Barry K."/>
            <person name="Labutti K."/>
            <person name="Kuo R."/>
            <person name="Ohm R.A."/>
            <person name="Bhattacharya S.S."/>
            <person name="Shirouzu T."/>
            <person name="Yoshinaga Y."/>
            <person name="Martin F.M."/>
            <person name="Grigoriev I.V."/>
            <person name="Hibbett D.S."/>
        </authorList>
    </citation>
    <scope>NUCLEOTIDE SEQUENCE [LARGE SCALE GENOMIC DNA]</scope>
    <source>
        <strain evidence="1 2">HHB12029</strain>
    </source>
</reference>
<protein>
    <submittedName>
        <fullName evidence="1">Uncharacterized protein</fullName>
    </submittedName>
</protein>
<evidence type="ECO:0000313" key="2">
    <source>
        <dbReference type="Proteomes" id="UP000077266"/>
    </source>
</evidence>
<dbReference type="Proteomes" id="UP000077266">
    <property type="component" value="Unassembled WGS sequence"/>
</dbReference>